<comment type="caution">
    <text evidence="2">The sequence shown here is derived from an EMBL/GenBank/DDBJ whole genome shotgun (WGS) entry which is preliminary data.</text>
</comment>
<gene>
    <name evidence="2" type="ORF">FVE85_4151</name>
</gene>
<feature type="region of interest" description="Disordered" evidence="1">
    <location>
        <begin position="98"/>
        <end position="150"/>
    </location>
</feature>
<organism evidence="2 3">
    <name type="scientific">Porphyridium purpureum</name>
    <name type="common">Red alga</name>
    <name type="synonym">Porphyridium cruentum</name>
    <dbReference type="NCBI Taxonomy" id="35688"/>
    <lineage>
        <taxon>Eukaryota</taxon>
        <taxon>Rhodophyta</taxon>
        <taxon>Bangiophyceae</taxon>
        <taxon>Porphyridiales</taxon>
        <taxon>Porphyridiaceae</taxon>
        <taxon>Porphyridium</taxon>
    </lineage>
</organism>
<feature type="compositionally biased region" description="Basic and acidic residues" evidence="1">
    <location>
        <begin position="102"/>
        <end position="111"/>
    </location>
</feature>
<evidence type="ECO:0000256" key="1">
    <source>
        <dbReference type="SAM" id="MobiDB-lite"/>
    </source>
</evidence>
<evidence type="ECO:0000313" key="3">
    <source>
        <dbReference type="Proteomes" id="UP000324585"/>
    </source>
</evidence>
<dbReference type="Proteomes" id="UP000324585">
    <property type="component" value="Unassembled WGS sequence"/>
</dbReference>
<reference evidence="3" key="1">
    <citation type="journal article" date="2019" name="Nat. Commun.">
        <title>Expansion of phycobilisome linker gene families in mesophilic red algae.</title>
        <authorList>
            <person name="Lee J."/>
            <person name="Kim D."/>
            <person name="Bhattacharya D."/>
            <person name="Yoon H.S."/>
        </authorList>
    </citation>
    <scope>NUCLEOTIDE SEQUENCE [LARGE SCALE GENOMIC DNA]</scope>
    <source>
        <strain evidence="3">CCMP 1328</strain>
    </source>
</reference>
<protein>
    <submittedName>
        <fullName evidence="2">Uncharacterized protein</fullName>
    </submittedName>
</protein>
<dbReference type="AlphaFoldDB" id="A0A5J4YS68"/>
<keyword evidence="3" id="KW-1185">Reference proteome</keyword>
<evidence type="ECO:0000313" key="2">
    <source>
        <dbReference type="EMBL" id="KAA8494176.1"/>
    </source>
</evidence>
<dbReference type="EMBL" id="VRMN01000005">
    <property type="protein sequence ID" value="KAA8494176.1"/>
    <property type="molecule type" value="Genomic_DNA"/>
</dbReference>
<proteinExistence type="predicted"/>
<feature type="compositionally biased region" description="Polar residues" evidence="1">
    <location>
        <begin position="126"/>
        <end position="135"/>
    </location>
</feature>
<name>A0A5J4YS68_PORPP</name>
<sequence>MAFVSVLGIGVAWRSPTLDVRLRRHPKANLGTTTVLAASVPVSQFRSSAWKSKASRFAARVARAVCEGVRNNHSHVVVLIVLGVVVLVLGTKRIGQTKRERKQSDTIHESENGELQQQRVHHSKQDQAQASSVFRQQPQQQYSGQPEHESVFTLSRSEWLENTDDLEKLAREDLSGLISERRGAIQQYGIDEVSAPLERRSDIGLEGEMQSNGQRIHDAHWKGSTYSISFRSAADTKKKAKATPSVAPEMQPLTAVEKNQDMLRDRKLDSKEAVRAAFGTQHAAHIDHSRHWARAKRVSILGSAANMLKWVKSGLDQWVFPVFFAIEILYNDLKAQAMWRSQNGGACDPLDQCVHLEDFSSGTTDESSDAVLRSAPSGMRRTPTLDFSPYTKQIDRFLNDLL</sequence>
<accession>A0A5J4YS68</accession>